<feature type="region of interest" description="Disordered" evidence="1">
    <location>
        <begin position="13"/>
        <end position="297"/>
    </location>
</feature>
<dbReference type="Proteomes" id="UP000244930">
    <property type="component" value="Chromosome"/>
</dbReference>
<feature type="compositionally biased region" description="Low complexity" evidence="1">
    <location>
        <begin position="137"/>
        <end position="146"/>
    </location>
</feature>
<accession>A0A2U8GL82</accession>
<feature type="compositionally biased region" description="Low complexity" evidence="1">
    <location>
        <begin position="91"/>
        <end position="102"/>
    </location>
</feature>
<feature type="compositionally biased region" description="Basic and acidic residues" evidence="1">
    <location>
        <begin position="234"/>
        <end position="247"/>
    </location>
</feature>
<dbReference type="KEGG" id="acom:CEW83_03105"/>
<feature type="compositionally biased region" description="Basic and acidic residues" evidence="1">
    <location>
        <begin position="110"/>
        <end position="122"/>
    </location>
</feature>
<proteinExistence type="predicted"/>
<dbReference type="RefSeq" id="WP_108948040.1">
    <property type="nucleotide sequence ID" value="NZ_CP022187.1"/>
</dbReference>
<name>A0A2U8GL82_9RHOO</name>
<feature type="compositionally biased region" description="Polar residues" evidence="1">
    <location>
        <begin position="123"/>
        <end position="134"/>
    </location>
</feature>
<organism evidence="2 3">
    <name type="scientific">Parazoarcus communis</name>
    <dbReference type="NCBI Taxonomy" id="41977"/>
    <lineage>
        <taxon>Bacteria</taxon>
        <taxon>Pseudomonadati</taxon>
        <taxon>Pseudomonadota</taxon>
        <taxon>Betaproteobacteria</taxon>
        <taxon>Rhodocyclales</taxon>
        <taxon>Zoogloeaceae</taxon>
        <taxon>Parazoarcus</taxon>
    </lineage>
</organism>
<feature type="compositionally biased region" description="Pro residues" evidence="1">
    <location>
        <begin position="267"/>
        <end position="277"/>
    </location>
</feature>
<keyword evidence="3" id="KW-1185">Reference proteome</keyword>
<gene>
    <name evidence="2" type="ORF">CEW83_03105</name>
</gene>
<protein>
    <submittedName>
        <fullName evidence="2">Uncharacterized protein</fullName>
    </submittedName>
</protein>
<evidence type="ECO:0000256" key="1">
    <source>
        <dbReference type="SAM" id="MobiDB-lite"/>
    </source>
</evidence>
<evidence type="ECO:0000313" key="3">
    <source>
        <dbReference type="Proteomes" id="UP000244930"/>
    </source>
</evidence>
<dbReference type="AlphaFoldDB" id="A0A2U8GL82"/>
<evidence type="ECO:0000313" key="2">
    <source>
        <dbReference type="EMBL" id="AWI74332.1"/>
    </source>
</evidence>
<sequence>MSGYLLQLARRSLGISHRARSRATLPYATAATRAPMEEGPAPTFEPGLSQPDTNGSSTPDRDAAHAQTMTPTPHMADAARTPQPLLPSPAPRAAALQHAALAKPDTPGPGERENRPAPERQRAQPTRSGSTPDTDSAPAFDAPFTDAPHRTRPAALAPPEARQPQSEVQPAATPLRAGSSRDLDSLIERLVSPARQPTPAVQDEAEPTANDAVPTRPLPARAAGSPVRLAAASERLRSEAQPRKPADDTDAAPEVHITIGRLEINPPQRPAPPPPQRCGPAPLSLSDYLARRQGGGS</sequence>
<dbReference type="EMBL" id="CP022187">
    <property type="protein sequence ID" value="AWI74332.1"/>
    <property type="molecule type" value="Genomic_DNA"/>
</dbReference>
<reference evidence="2 3" key="1">
    <citation type="submission" date="2017-06" db="EMBL/GenBank/DDBJ databases">
        <title>Azoarcus.</title>
        <authorList>
            <person name="Woo J.-H."/>
            <person name="Kim H.-S."/>
        </authorList>
    </citation>
    <scope>NUCLEOTIDE SEQUENCE [LARGE SCALE GENOMIC DNA]</scope>
    <source>
        <strain evidence="2 3">TSPY31</strain>
    </source>
</reference>